<reference evidence="1 2" key="1">
    <citation type="submission" date="2019-04" db="EMBL/GenBank/DDBJ databases">
        <title>Fungal friends and foes A comparative genomics study of 23 Aspergillus species from section Flavi.</title>
        <authorList>
            <consortium name="DOE Joint Genome Institute"/>
            <person name="Kjaerbolling I."/>
            <person name="Vesth T.C."/>
            <person name="Frisvad J.C."/>
            <person name="Nybo J.L."/>
            <person name="Theobald S."/>
            <person name="Kildgaard S."/>
            <person name="Petersen T.I."/>
            <person name="Kuo A."/>
            <person name="Sato A."/>
            <person name="Lyhne E.K."/>
            <person name="Kogle M.E."/>
            <person name="Wiebenga A."/>
            <person name="Kun R.S."/>
            <person name="Lubbers R.J."/>
            <person name="Makela M.R."/>
            <person name="Barry K."/>
            <person name="Chovatia M."/>
            <person name="Clum A."/>
            <person name="Daum C."/>
            <person name="Haridas S."/>
            <person name="He G."/>
            <person name="LaButti K."/>
            <person name="Lipzen A."/>
            <person name="Mondo S."/>
            <person name="Pangilinan J."/>
            <person name="Riley R."/>
            <person name="Salamov A."/>
            <person name="Simmons B.A."/>
            <person name="Magnuson J.K."/>
            <person name="Henrissat B."/>
            <person name="Mortensen U.H."/>
            <person name="Larsen T.O."/>
            <person name="De vries R.P."/>
            <person name="Grigoriev I.V."/>
            <person name="Machida M."/>
            <person name="Baker S.E."/>
            <person name="Andersen M.R."/>
        </authorList>
    </citation>
    <scope>NUCLEOTIDE SEQUENCE [LARGE SCALE GENOMIC DNA]</scope>
    <source>
        <strain evidence="1 2">CBS 126849</strain>
    </source>
</reference>
<dbReference type="EMBL" id="ML733402">
    <property type="protein sequence ID" value="KAB8224016.1"/>
    <property type="molecule type" value="Genomic_DNA"/>
</dbReference>
<dbReference type="AlphaFoldDB" id="A0A5N6F2Q2"/>
<accession>A0A5N6F2Q2</accession>
<name>A0A5N6F2Q2_9EURO</name>
<evidence type="ECO:0000313" key="2">
    <source>
        <dbReference type="Proteomes" id="UP000326799"/>
    </source>
</evidence>
<keyword evidence="2" id="KW-1185">Reference proteome</keyword>
<organism evidence="1 2">
    <name type="scientific">Aspergillus novoparasiticus</name>
    <dbReference type="NCBI Taxonomy" id="986946"/>
    <lineage>
        <taxon>Eukaryota</taxon>
        <taxon>Fungi</taxon>
        <taxon>Dikarya</taxon>
        <taxon>Ascomycota</taxon>
        <taxon>Pezizomycotina</taxon>
        <taxon>Eurotiomycetes</taxon>
        <taxon>Eurotiomycetidae</taxon>
        <taxon>Eurotiales</taxon>
        <taxon>Aspergillaceae</taxon>
        <taxon>Aspergillus</taxon>
        <taxon>Aspergillus subgen. Circumdati</taxon>
    </lineage>
</organism>
<sequence>MPLRADLHKLLAWLQPDRPPKARIYRLLWSGRQLFPLLIGSLRNLCTAGSSCLLPAGVVCLADDIGIFFFFVG</sequence>
<protein>
    <submittedName>
        <fullName evidence="1">Uncharacterized protein</fullName>
    </submittedName>
</protein>
<gene>
    <name evidence="1" type="ORF">BDV33DRAFT_18086</name>
</gene>
<proteinExistence type="predicted"/>
<evidence type="ECO:0000313" key="1">
    <source>
        <dbReference type="EMBL" id="KAB8224016.1"/>
    </source>
</evidence>
<dbReference type="Proteomes" id="UP000326799">
    <property type="component" value="Unassembled WGS sequence"/>
</dbReference>